<proteinExistence type="predicted"/>
<dbReference type="InterPro" id="IPR050942">
    <property type="entry name" value="F-box_BR-signaling"/>
</dbReference>
<dbReference type="Pfam" id="PF03478">
    <property type="entry name" value="Beta-prop_KIB1-4"/>
    <property type="match status" value="1"/>
</dbReference>
<dbReference type="Pfam" id="PF00646">
    <property type="entry name" value="F-box"/>
    <property type="match status" value="1"/>
</dbReference>
<reference evidence="3" key="1">
    <citation type="journal article" date="2014" name="Nat. Commun.">
        <title>The emerging biofuel crop Camelina sativa retains a highly undifferentiated hexaploid genome structure.</title>
        <authorList>
            <person name="Kagale S."/>
            <person name="Koh C."/>
            <person name="Nixon J."/>
            <person name="Bollina V."/>
            <person name="Clarke W.E."/>
            <person name="Tuteja R."/>
            <person name="Spillane C."/>
            <person name="Robinson S.J."/>
            <person name="Links M.G."/>
            <person name="Clarke C."/>
            <person name="Higgins E.E."/>
            <person name="Huebert T."/>
            <person name="Sharpe A.G."/>
            <person name="Parkin I.A."/>
        </authorList>
    </citation>
    <scope>NUCLEOTIDE SEQUENCE [LARGE SCALE GENOMIC DNA]</scope>
    <source>
        <strain evidence="3">cv. DH55</strain>
    </source>
</reference>
<dbReference type="GeneID" id="104733396"/>
<accession>A0ABM0V5W0</accession>
<dbReference type="Gene3D" id="1.20.1280.50">
    <property type="match status" value="1"/>
</dbReference>
<sequence>MEKNRNPNSWSELPLDLLNLAFQRLSFANFQRAKSACSSWYSASRQTVPKNQIPWLMLFPKDKNKDSSSCKLFNPEEKDKLYKTQDLGVEFAKSVCKATYGSWLLMQDTKCNLYMLNPFTRETINLPPVESQLGIEIERTTVNWFRFYHSTVSVDLSVSSPVFWIDEDSKDYIVLWKLQDWCVVFAKKGDNSWNPIPETSNLCDIVYKDHKLYFLSNNGTFKILDFSGVMENKTFKIVVVCSCTGGSYSSSGPPRLSNSWWCLTESKLVVTITGKVLKVEKLWSPSSGTWSFRVIKISPSGYEIVDSLGDEAMLLDLGITVPANDIEGINKNSIYFSGGGHIEKNTIFLFNLETQKMERLHKFACSSSLQLSRARWFLPSFTHK</sequence>
<dbReference type="RefSeq" id="XP_010451276.1">
    <property type="nucleotide sequence ID" value="XM_010452974.1"/>
</dbReference>
<feature type="domain" description="KIB1-4 beta-propeller" evidence="2">
    <location>
        <begin position="72"/>
        <end position="351"/>
    </location>
</feature>
<reference evidence="4" key="2">
    <citation type="submission" date="2025-08" db="UniProtKB">
        <authorList>
            <consortium name="RefSeq"/>
        </authorList>
    </citation>
    <scope>IDENTIFICATION</scope>
    <source>
        <tissue evidence="4">Leaf</tissue>
    </source>
</reference>
<dbReference type="PANTHER" id="PTHR44259:SF26">
    <property type="entry name" value="F-BOX FAMILY PROTEIN-LIKE PROTEIN"/>
    <property type="match status" value="1"/>
</dbReference>
<dbReference type="Proteomes" id="UP000694864">
    <property type="component" value="Chromosome 12"/>
</dbReference>
<dbReference type="InterPro" id="IPR005174">
    <property type="entry name" value="KIB1-4_b-propeller"/>
</dbReference>
<evidence type="ECO:0000259" key="1">
    <source>
        <dbReference type="Pfam" id="PF00646"/>
    </source>
</evidence>
<keyword evidence="3" id="KW-1185">Reference proteome</keyword>
<gene>
    <name evidence="4" type="primary">LOC104733396</name>
</gene>
<name>A0ABM0V5W0_CAMSA</name>
<dbReference type="InterPro" id="IPR001810">
    <property type="entry name" value="F-box_dom"/>
</dbReference>
<dbReference type="PANTHER" id="PTHR44259">
    <property type="entry name" value="OS07G0183000 PROTEIN-RELATED"/>
    <property type="match status" value="1"/>
</dbReference>
<feature type="domain" description="F-box" evidence="1">
    <location>
        <begin position="10"/>
        <end position="45"/>
    </location>
</feature>
<organism evidence="3 4">
    <name type="scientific">Camelina sativa</name>
    <name type="common">False flax</name>
    <name type="synonym">Myagrum sativum</name>
    <dbReference type="NCBI Taxonomy" id="90675"/>
    <lineage>
        <taxon>Eukaryota</taxon>
        <taxon>Viridiplantae</taxon>
        <taxon>Streptophyta</taxon>
        <taxon>Embryophyta</taxon>
        <taxon>Tracheophyta</taxon>
        <taxon>Spermatophyta</taxon>
        <taxon>Magnoliopsida</taxon>
        <taxon>eudicotyledons</taxon>
        <taxon>Gunneridae</taxon>
        <taxon>Pentapetalae</taxon>
        <taxon>rosids</taxon>
        <taxon>malvids</taxon>
        <taxon>Brassicales</taxon>
        <taxon>Brassicaceae</taxon>
        <taxon>Camelineae</taxon>
        <taxon>Camelina</taxon>
    </lineage>
</organism>
<protein>
    <submittedName>
        <fullName evidence="4">Probable F-box protein At4g22165</fullName>
    </submittedName>
</protein>
<evidence type="ECO:0000313" key="4">
    <source>
        <dbReference type="RefSeq" id="XP_010451276.1"/>
    </source>
</evidence>
<dbReference type="SUPFAM" id="SSF81383">
    <property type="entry name" value="F-box domain"/>
    <property type="match status" value="1"/>
</dbReference>
<evidence type="ECO:0000259" key="2">
    <source>
        <dbReference type="Pfam" id="PF03478"/>
    </source>
</evidence>
<evidence type="ECO:0000313" key="3">
    <source>
        <dbReference type="Proteomes" id="UP000694864"/>
    </source>
</evidence>
<dbReference type="InterPro" id="IPR036047">
    <property type="entry name" value="F-box-like_dom_sf"/>
</dbReference>